<sequence length="133" mass="13933">MPTPRPILAAVPSPSPEDAELPPEAAKSSLLPPEAVAVAEALEAEAEVTSADDDIEVLPVEPSSVISPVLPDLVVELDSELEAVVVDGEDIICDDNDDVVEDEVVEELVVEAPRLNVEAVALFPLATLNPPLL</sequence>
<dbReference type="EMBL" id="CABFNP030001282">
    <property type="protein sequence ID" value="CAI6096340.1"/>
    <property type="molecule type" value="Genomic_DNA"/>
</dbReference>
<organism evidence="2 3">
    <name type="scientific">Clonostachys chloroleuca</name>
    <dbReference type="NCBI Taxonomy" id="1926264"/>
    <lineage>
        <taxon>Eukaryota</taxon>
        <taxon>Fungi</taxon>
        <taxon>Dikarya</taxon>
        <taxon>Ascomycota</taxon>
        <taxon>Pezizomycotina</taxon>
        <taxon>Sordariomycetes</taxon>
        <taxon>Hypocreomycetidae</taxon>
        <taxon>Hypocreales</taxon>
        <taxon>Bionectriaceae</taxon>
        <taxon>Clonostachys</taxon>
    </lineage>
</organism>
<dbReference type="Proteomes" id="UP001160390">
    <property type="component" value="Unassembled WGS sequence"/>
</dbReference>
<evidence type="ECO:0000313" key="2">
    <source>
        <dbReference type="EMBL" id="CAI6096340.1"/>
    </source>
</evidence>
<protein>
    <submittedName>
        <fullName evidence="2">Uncharacterized protein</fullName>
    </submittedName>
</protein>
<feature type="region of interest" description="Disordered" evidence="1">
    <location>
        <begin position="1"/>
        <end position="26"/>
    </location>
</feature>
<dbReference type="AlphaFoldDB" id="A0AA35MFR2"/>
<proteinExistence type="predicted"/>
<keyword evidence="3" id="KW-1185">Reference proteome</keyword>
<gene>
    <name evidence="2" type="ORF">CCHLO57077_00008980</name>
</gene>
<reference evidence="2" key="1">
    <citation type="submission" date="2023-01" db="EMBL/GenBank/DDBJ databases">
        <authorList>
            <person name="Piombo E."/>
        </authorList>
    </citation>
    <scope>NUCLEOTIDE SEQUENCE</scope>
</reference>
<evidence type="ECO:0000256" key="1">
    <source>
        <dbReference type="SAM" id="MobiDB-lite"/>
    </source>
</evidence>
<name>A0AA35MFR2_9HYPO</name>
<evidence type="ECO:0000313" key="3">
    <source>
        <dbReference type="Proteomes" id="UP001160390"/>
    </source>
</evidence>
<accession>A0AA35MFR2</accession>
<comment type="caution">
    <text evidence="2">The sequence shown here is derived from an EMBL/GenBank/DDBJ whole genome shotgun (WGS) entry which is preliminary data.</text>
</comment>